<dbReference type="AlphaFoldDB" id="A0A251V257"/>
<dbReference type="GO" id="GO:0016020">
    <property type="term" value="C:membrane"/>
    <property type="evidence" value="ECO:0007669"/>
    <property type="project" value="UniProtKB-SubCell"/>
</dbReference>
<dbReference type="EMBL" id="CM007893">
    <property type="protein sequence ID" value="OTG29379.1"/>
    <property type="molecule type" value="Genomic_DNA"/>
</dbReference>
<feature type="compositionally biased region" description="Basic and acidic residues" evidence="5">
    <location>
        <begin position="21"/>
        <end position="32"/>
    </location>
</feature>
<evidence type="ECO:0000313" key="7">
    <source>
        <dbReference type="Proteomes" id="UP000215914"/>
    </source>
</evidence>
<feature type="compositionally biased region" description="Basic residues" evidence="5">
    <location>
        <begin position="1"/>
        <end position="11"/>
    </location>
</feature>
<dbReference type="Proteomes" id="UP000215914">
    <property type="component" value="Chromosome 4"/>
</dbReference>
<organism evidence="6 7">
    <name type="scientific">Helianthus annuus</name>
    <name type="common">Common sunflower</name>
    <dbReference type="NCBI Taxonomy" id="4232"/>
    <lineage>
        <taxon>Eukaryota</taxon>
        <taxon>Viridiplantae</taxon>
        <taxon>Streptophyta</taxon>
        <taxon>Embryophyta</taxon>
        <taxon>Tracheophyta</taxon>
        <taxon>Spermatophyta</taxon>
        <taxon>Magnoliopsida</taxon>
        <taxon>eudicotyledons</taxon>
        <taxon>Gunneridae</taxon>
        <taxon>Pentapetalae</taxon>
        <taxon>asterids</taxon>
        <taxon>campanulids</taxon>
        <taxon>Asterales</taxon>
        <taxon>Asteraceae</taxon>
        <taxon>Asteroideae</taxon>
        <taxon>Heliantheae alliance</taxon>
        <taxon>Heliantheae</taxon>
        <taxon>Helianthus</taxon>
    </lineage>
</organism>
<evidence type="ECO:0000313" key="6">
    <source>
        <dbReference type="EMBL" id="OTG29379.1"/>
    </source>
</evidence>
<keyword evidence="2" id="KW-0812">Transmembrane</keyword>
<evidence type="ECO:0000256" key="1">
    <source>
        <dbReference type="ARBA" id="ARBA00004141"/>
    </source>
</evidence>
<protein>
    <submittedName>
        <fullName evidence="6">Uncharacterized protein</fullName>
    </submittedName>
</protein>
<name>A0A251V257_HELAN</name>
<comment type="subcellular location">
    <subcellularLocation>
        <location evidence="1">Membrane</location>
        <topology evidence="1">Multi-pass membrane protein</topology>
    </subcellularLocation>
</comment>
<keyword evidence="7" id="KW-1185">Reference proteome</keyword>
<dbReference type="InParanoid" id="A0A251V257"/>
<keyword evidence="3" id="KW-1133">Transmembrane helix</keyword>
<accession>A0A251V257</accession>
<evidence type="ECO:0000256" key="3">
    <source>
        <dbReference type="ARBA" id="ARBA00022989"/>
    </source>
</evidence>
<gene>
    <name evidence="6" type="ORF">HannXRQ_Chr04g0121551</name>
</gene>
<keyword evidence="4" id="KW-0472">Membrane</keyword>
<sequence length="418" mass="47817">MARGPARRSHFKINGIPATPHHSEFESEEMEKRFARMRLSESKKKKKASSPNKGDITVMEEMADFTKTIPSHSYVPQVPRPPLLLCVYERVKEIADIMDDPNWPNLSLQADLQQAEYVLMVTCRLFRHLLPPGWRYAREHARSLIAGYGEMLLEELNLQISCFHQKASIHHCHFVTQVAKTPSPSLVALVFRYGSWSRAQKINGVPASPHGSKLEKKFAKMRLSESGDIKKKKASSPNKGNMTVMEELADFTKTIPSHSYVPGVPRPPLLLGVYEQVKKIADIMDDPNWPNRNLQTDVDQAEYVLMVTCRHFRDFLPTGWRYMPGLLLQAMARFSRRMMMTLITSCSFVLLYDISRIICRSLEITIGIVERVVLLGAPVAIKDEKWEAVRKVVSGRLITTTYWTVKLKQSSYSRISWN</sequence>
<dbReference type="InterPro" id="IPR007941">
    <property type="entry name" value="DUF726"/>
</dbReference>
<reference evidence="7" key="1">
    <citation type="journal article" date="2017" name="Nature">
        <title>The sunflower genome provides insights into oil metabolism, flowering and Asterid evolution.</title>
        <authorList>
            <person name="Badouin H."/>
            <person name="Gouzy J."/>
            <person name="Grassa C.J."/>
            <person name="Murat F."/>
            <person name="Staton S.E."/>
            <person name="Cottret L."/>
            <person name="Lelandais-Briere C."/>
            <person name="Owens G.L."/>
            <person name="Carrere S."/>
            <person name="Mayjonade B."/>
            <person name="Legrand L."/>
            <person name="Gill N."/>
            <person name="Kane N.C."/>
            <person name="Bowers J.E."/>
            <person name="Hubner S."/>
            <person name="Bellec A."/>
            <person name="Berard A."/>
            <person name="Berges H."/>
            <person name="Blanchet N."/>
            <person name="Boniface M.C."/>
            <person name="Brunel D."/>
            <person name="Catrice O."/>
            <person name="Chaidir N."/>
            <person name="Claudel C."/>
            <person name="Donnadieu C."/>
            <person name="Faraut T."/>
            <person name="Fievet G."/>
            <person name="Helmstetter N."/>
            <person name="King M."/>
            <person name="Knapp S.J."/>
            <person name="Lai Z."/>
            <person name="Le Paslier M.C."/>
            <person name="Lippi Y."/>
            <person name="Lorenzon L."/>
            <person name="Mandel J.R."/>
            <person name="Marage G."/>
            <person name="Marchand G."/>
            <person name="Marquand E."/>
            <person name="Bret-Mestries E."/>
            <person name="Morien E."/>
            <person name="Nambeesan S."/>
            <person name="Nguyen T."/>
            <person name="Pegot-Espagnet P."/>
            <person name="Pouilly N."/>
            <person name="Raftis F."/>
            <person name="Sallet E."/>
            <person name="Schiex T."/>
            <person name="Thomas J."/>
            <person name="Vandecasteele C."/>
            <person name="Vares D."/>
            <person name="Vear F."/>
            <person name="Vautrin S."/>
            <person name="Crespi M."/>
            <person name="Mangin B."/>
            <person name="Burke J.M."/>
            <person name="Salse J."/>
            <person name="Munos S."/>
            <person name="Vincourt P."/>
            <person name="Rieseberg L.H."/>
            <person name="Langlade N.B."/>
        </authorList>
    </citation>
    <scope>NUCLEOTIDE SEQUENCE [LARGE SCALE GENOMIC DNA]</scope>
    <source>
        <strain evidence="7">cv. SF193</strain>
    </source>
</reference>
<dbReference type="Pfam" id="PF05277">
    <property type="entry name" value="DUF726"/>
    <property type="match status" value="1"/>
</dbReference>
<feature type="region of interest" description="Disordered" evidence="5">
    <location>
        <begin position="1"/>
        <end position="32"/>
    </location>
</feature>
<proteinExistence type="predicted"/>
<evidence type="ECO:0000256" key="2">
    <source>
        <dbReference type="ARBA" id="ARBA00022692"/>
    </source>
</evidence>
<evidence type="ECO:0000256" key="5">
    <source>
        <dbReference type="SAM" id="MobiDB-lite"/>
    </source>
</evidence>
<evidence type="ECO:0000256" key="4">
    <source>
        <dbReference type="ARBA" id="ARBA00023136"/>
    </source>
</evidence>